<organism evidence="6 7">
    <name type="scientific">Bordetella pertussis</name>
    <dbReference type="NCBI Taxonomy" id="520"/>
    <lineage>
        <taxon>Bacteria</taxon>
        <taxon>Pseudomonadati</taxon>
        <taxon>Pseudomonadota</taxon>
        <taxon>Betaproteobacteria</taxon>
        <taxon>Burkholderiales</taxon>
        <taxon>Alcaligenaceae</taxon>
        <taxon>Bordetella</taxon>
    </lineage>
</organism>
<dbReference type="Proteomes" id="UP000255014">
    <property type="component" value="Unassembled WGS sequence"/>
</dbReference>
<dbReference type="InterPro" id="IPR050315">
    <property type="entry name" value="FAD-oxidoreductase_2"/>
</dbReference>
<evidence type="ECO:0000256" key="1">
    <source>
        <dbReference type="ARBA" id="ARBA00001974"/>
    </source>
</evidence>
<dbReference type="EC" id="1.3.99.4" evidence="6"/>
<dbReference type="PRINTS" id="PR00368">
    <property type="entry name" value="FADPNR"/>
</dbReference>
<dbReference type="NCBIfam" id="NF004789">
    <property type="entry name" value="PRK06134.1"/>
    <property type="match status" value="1"/>
</dbReference>
<accession>A0A0E8DK41</accession>
<dbReference type="InterPro" id="IPR027477">
    <property type="entry name" value="Succ_DH/fumarate_Rdtase_cat_sf"/>
</dbReference>
<dbReference type="SUPFAM" id="SSF56425">
    <property type="entry name" value="Succinate dehydrogenase/fumarate reductase flavoprotein, catalytic domain"/>
    <property type="match status" value="1"/>
</dbReference>
<reference evidence="6 7" key="1">
    <citation type="submission" date="2018-06" db="EMBL/GenBank/DDBJ databases">
        <authorList>
            <consortium name="Pathogen Informatics"/>
            <person name="Doyle S."/>
        </authorList>
    </citation>
    <scope>NUCLEOTIDE SEQUENCE [LARGE SCALE GENOMIC DNA]</scope>
    <source>
        <strain evidence="6 7">NCTC10911</strain>
    </source>
</reference>
<comment type="cofactor">
    <cofactor evidence="1">
        <name>FAD</name>
        <dbReference type="ChEBI" id="CHEBI:57692"/>
    </cofactor>
</comment>
<proteinExistence type="predicted"/>
<protein>
    <submittedName>
        <fullName evidence="6">3-oxosteroid 1-dehydrogenase</fullName>
        <ecNumber evidence="6">1.3.99.4</ecNumber>
    </submittedName>
</protein>
<evidence type="ECO:0000313" key="6">
    <source>
        <dbReference type="EMBL" id="SUV63893.1"/>
    </source>
</evidence>
<sequence length="581" mass="62377">MKDVTPARADYPWDGERDVIVIGSGCAGLSAALLAAKKSLDVVLCEKSSQVGGTTASAGGVMWIPNSREARAAGVDDSSEQVRVYLRALMGAYYRADLVDPYLKSAPLAAQAIQEDTQVRLKLMPAMSDYHASLPGGKAGGRSLEPERFDGRRLGADFELVRAPIKRLMLLGGLYIDKRRIDEFLNPFGSFRNFIGVIRTLARYAIDRTRFSRGTDIGAGNAFVASALLSLRERGVPIWLNSPMVSLVRNPQGGVAGVAICRDGKLQRIRARKGVILAAGGFPRNAALLEELAGGFPHDQSVGYEGNVGDTLQAARQAGAAIDADLASPCWWTPTSRNKEADGSMSTVLYGYLDRSRPGMIAVNAAGKRFVNDSDSYHDIVYAMFKDGVTPDSRFYLICDRRFVWKRGLGNLIKPYCLSLGRYVRSGYISTGRSIRELAAAIGIDPDALEVTVTRHNGFCETGVDLDFGKGGNPYNRMFGDPRVKPNPNLLAVRHAPFFALRIYPGTLGTILGLKATADAQVVGQDGEAIPGLYACGNDMSSVFRGFYPGAGATLGPGLVFAYRAIEHLARSSGGSAAQSA</sequence>
<keyword evidence="4 6" id="KW-0560">Oxidoreductase</keyword>
<dbReference type="GO" id="GO:0008202">
    <property type="term" value="P:steroid metabolic process"/>
    <property type="evidence" value="ECO:0007669"/>
    <property type="project" value="UniProtKB-ARBA"/>
</dbReference>
<dbReference type="OMA" id="THIPCWL"/>
<dbReference type="GO" id="GO:0047571">
    <property type="term" value="F:3-oxosteroid 1-dehydrogenase activity"/>
    <property type="evidence" value="ECO:0007669"/>
    <property type="project" value="UniProtKB-EC"/>
</dbReference>
<dbReference type="EMBL" id="UFTT01000002">
    <property type="protein sequence ID" value="SUV63893.1"/>
    <property type="molecule type" value="Genomic_DNA"/>
</dbReference>
<evidence type="ECO:0000256" key="2">
    <source>
        <dbReference type="ARBA" id="ARBA00022630"/>
    </source>
</evidence>
<feature type="domain" description="FAD-dependent oxidoreductase 2 FAD-binding" evidence="5">
    <location>
        <begin position="18"/>
        <end position="555"/>
    </location>
</feature>
<evidence type="ECO:0000256" key="4">
    <source>
        <dbReference type="ARBA" id="ARBA00023002"/>
    </source>
</evidence>
<dbReference type="SUPFAM" id="SSF51905">
    <property type="entry name" value="FAD/NAD(P)-binding domain"/>
    <property type="match status" value="1"/>
</dbReference>
<dbReference type="Gene3D" id="3.50.50.60">
    <property type="entry name" value="FAD/NAD(P)-binding domain"/>
    <property type="match status" value="2"/>
</dbReference>
<gene>
    <name evidence="6" type="primary">kstD_1</name>
    <name evidence="6" type="ORF">NCTC10911_00905</name>
</gene>
<dbReference type="PANTHER" id="PTHR43400">
    <property type="entry name" value="FUMARATE REDUCTASE"/>
    <property type="match status" value="1"/>
</dbReference>
<keyword evidence="3" id="KW-0274">FAD</keyword>
<dbReference type="PRINTS" id="PR00411">
    <property type="entry name" value="PNDRDTASEI"/>
</dbReference>
<dbReference type="AlphaFoldDB" id="A0A0E8DK41"/>
<dbReference type="Pfam" id="PF00890">
    <property type="entry name" value="FAD_binding_2"/>
    <property type="match status" value="1"/>
</dbReference>
<dbReference type="PANTHER" id="PTHR43400:SF10">
    <property type="entry name" value="3-OXOSTEROID 1-DEHYDROGENASE"/>
    <property type="match status" value="1"/>
</dbReference>
<dbReference type="GeneID" id="69600498"/>
<name>A0A0E8DK41_BORPT</name>
<evidence type="ECO:0000313" key="7">
    <source>
        <dbReference type="Proteomes" id="UP000255014"/>
    </source>
</evidence>
<evidence type="ECO:0000256" key="3">
    <source>
        <dbReference type="ARBA" id="ARBA00022827"/>
    </source>
</evidence>
<dbReference type="InterPro" id="IPR003953">
    <property type="entry name" value="FAD-dep_OxRdtase_2_FAD-bd"/>
</dbReference>
<dbReference type="InterPro" id="IPR036188">
    <property type="entry name" value="FAD/NAD-bd_sf"/>
</dbReference>
<keyword evidence="2" id="KW-0285">Flavoprotein</keyword>
<dbReference type="RefSeq" id="WP_010931512.1">
    <property type="nucleotide sequence ID" value="NZ_AP024746.1"/>
</dbReference>
<evidence type="ECO:0000259" key="5">
    <source>
        <dbReference type="Pfam" id="PF00890"/>
    </source>
</evidence>